<accession>A0A6C0KBW1</accession>
<protein>
    <submittedName>
        <fullName evidence="1">Uncharacterized protein</fullName>
    </submittedName>
</protein>
<sequence length="287" mass="32430">MEIANILLNAILVNEGVRSAMLIQPADYSERTGKDKKTSSFVSKIKKLFPALQSSDTYDIYQGTIISKKSYDGKVISLGKMGEILGYPCYADFETLNRDEPLFNVKLIVSYGDEEIELFNNICKDKKTATSGTNAANKALSKKAFEALTNVKYKGILDELKIKKIDKVFVDIETIIPTQHIINKLIGKKKIASDELDVIRNVFYNSGFTERLSAYEFQYDNPIHIGILLDVLVKEKYDLLSPFYPLQYYPKQSGEVDRITTELENAMIDILDKTKTKASSKTKTRTS</sequence>
<evidence type="ECO:0000313" key="1">
    <source>
        <dbReference type="EMBL" id="QHU13778.1"/>
    </source>
</evidence>
<dbReference type="EMBL" id="MN740825">
    <property type="protein sequence ID" value="QHU13778.1"/>
    <property type="molecule type" value="Genomic_DNA"/>
</dbReference>
<proteinExistence type="predicted"/>
<name>A0A6C0KBW1_9ZZZZ</name>
<reference evidence="1" key="1">
    <citation type="journal article" date="2020" name="Nature">
        <title>Giant virus diversity and host interactions through global metagenomics.</title>
        <authorList>
            <person name="Schulz F."/>
            <person name="Roux S."/>
            <person name="Paez-Espino D."/>
            <person name="Jungbluth S."/>
            <person name="Walsh D.A."/>
            <person name="Denef V.J."/>
            <person name="McMahon K.D."/>
            <person name="Konstantinidis K.T."/>
            <person name="Eloe-Fadrosh E.A."/>
            <person name="Kyrpides N.C."/>
            <person name="Woyke T."/>
        </authorList>
    </citation>
    <scope>NUCLEOTIDE SEQUENCE</scope>
    <source>
        <strain evidence="1">GVMAG-S-1101178-73</strain>
    </source>
</reference>
<organism evidence="1">
    <name type="scientific">viral metagenome</name>
    <dbReference type="NCBI Taxonomy" id="1070528"/>
    <lineage>
        <taxon>unclassified sequences</taxon>
        <taxon>metagenomes</taxon>
        <taxon>organismal metagenomes</taxon>
    </lineage>
</organism>
<dbReference type="AlphaFoldDB" id="A0A6C0KBW1"/>